<dbReference type="WBParaSite" id="SSLN_0001736201-mRNA-1">
    <property type="protein sequence ID" value="SSLN_0001736201-mRNA-1"/>
    <property type="gene ID" value="SSLN_0001736201"/>
</dbReference>
<keyword evidence="2" id="KW-1185">Reference proteome</keyword>
<organism evidence="3">
    <name type="scientific">Schistocephalus solidus</name>
    <name type="common">Tapeworm</name>
    <dbReference type="NCBI Taxonomy" id="70667"/>
    <lineage>
        <taxon>Eukaryota</taxon>
        <taxon>Metazoa</taxon>
        <taxon>Spiralia</taxon>
        <taxon>Lophotrochozoa</taxon>
        <taxon>Platyhelminthes</taxon>
        <taxon>Cestoda</taxon>
        <taxon>Eucestoda</taxon>
        <taxon>Diphyllobothriidea</taxon>
        <taxon>Diphyllobothriidae</taxon>
        <taxon>Schistocephalus</taxon>
    </lineage>
</organism>
<evidence type="ECO:0000313" key="1">
    <source>
        <dbReference type="EMBL" id="VDM03112.1"/>
    </source>
</evidence>
<dbReference type="EMBL" id="UYSU01041450">
    <property type="protein sequence ID" value="VDM03112.1"/>
    <property type="molecule type" value="Genomic_DNA"/>
</dbReference>
<proteinExistence type="predicted"/>
<dbReference type="Proteomes" id="UP000275846">
    <property type="component" value="Unassembled WGS sequence"/>
</dbReference>
<reference evidence="1 2" key="2">
    <citation type="submission" date="2018-11" db="EMBL/GenBank/DDBJ databases">
        <authorList>
            <consortium name="Pathogen Informatics"/>
        </authorList>
    </citation>
    <scope>NUCLEOTIDE SEQUENCE [LARGE SCALE GENOMIC DNA]</scope>
    <source>
        <strain evidence="1 2">NST_G2</strain>
    </source>
</reference>
<dbReference type="AlphaFoldDB" id="A0A183TJS7"/>
<accession>A0A183TJS7</accession>
<protein>
    <submittedName>
        <fullName evidence="1 3">Uncharacterized protein</fullName>
    </submittedName>
</protein>
<evidence type="ECO:0000313" key="3">
    <source>
        <dbReference type="WBParaSite" id="SSLN_0001736201-mRNA-1"/>
    </source>
</evidence>
<gene>
    <name evidence="1" type="ORF">SSLN_LOCUS16726</name>
</gene>
<evidence type="ECO:0000313" key="2">
    <source>
        <dbReference type="Proteomes" id="UP000275846"/>
    </source>
</evidence>
<reference evidence="3" key="1">
    <citation type="submission" date="2016-06" db="UniProtKB">
        <authorList>
            <consortium name="WormBaseParasite"/>
        </authorList>
    </citation>
    <scope>IDENTIFICATION</scope>
</reference>
<name>A0A183TJS7_SCHSO</name>
<sequence>MFLRRLLPVVPPSVRAVDRSHFVLKSDRVTLIAQLTQHDPQGLAKLREMKDGVGSSLSNNCIFEVEFIVLRSRIRIGRSTPVSSVCGLKSLVRCHKWPQWAVSEAEFYESLRSWVGPAHMILVRASQ</sequence>